<dbReference type="InterPro" id="IPR029063">
    <property type="entry name" value="SAM-dependent_MTases_sf"/>
</dbReference>
<dbReference type="CDD" id="cd02440">
    <property type="entry name" value="AdoMet_MTases"/>
    <property type="match status" value="1"/>
</dbReference>
<feature type="compositionally biased region" description="Low complexity" evidence="2">
    <location>
        <begin position="18"/>
        <end position="34"/>
    </location>
</feature>
<keyword evidence="3" id="KW-0808">Transferase</keyword>
<gene>
    <name evidence="3" type="ORF">I596_1495</name>
</gene>
<accession>A0A160DU35</accession>
<protein>
    <submittedName>
        <fullName evidence="3">Phosphatidylethanolamine N-methyltransferase</fullName>
    </submittedName>
</protein>
<dbReference type="SUPFAM" id="SSF53335">
    <property type="entry name" value="S-adenosyl-L-methionine-dependent methyltransferases"/>
    <property type="match status" value="1"/>
</dbReference>
<evidence type="ECO:0000256" key="2">
    <source>
        <dbReference type="SAM" id="MobiDB-lite"/>
    </source>
</evidence>
<dbReference type="Gene3D" id="3.40.50.150">
    <property type="entry name" value="Vaccinia Virus protein VP39"/>
    <property type="match status" value="1"/>
</dbReference>
<keyword evidence="3" id="KW-0489">Methyltransferase</keyword>
<proteinExistence type="predicted"/>
<dbReference type="GO" id="GO:0000179">
    <property type="term" value="F:rRNA (adenine-N6,N6-)-dimethyltransferase activity"/>
    <property type="evidence" value="ECO:0007669"/>
    <property type="project" value="InterPro"/>
</dbReference>
<reference evidence="3 4" key="1">
    <citation type="submission" date="2016-04" db="EMBL/GenBank/DDBJ databases">
        <title>Complete genome sequence of Dokdonella koreensis DS-123T.</title>
        <authorList>
            <person name="Kim J.F."/>
            <person name="Lee H."/>
            <person name="Kwak M.-J."/>
        </authorList>
    </citation>
    <scope>NUCLEOTIDE SEQUENCE [LARGE SCALE GENOMIC DNA]</scope>
    <source>
        <strain evidence="3 4">DS-123</strain>
    </source>
</reference>
<sequence>MRPGMTFLREVCRCSRGSAAASPPASLSIAAEPSGGAAGDVRRIGRDTGPLRDQRLFLHRWWRDPRGVGAIAPSGRALARLMAARIDPAGGPVVELGAGTGCFTQALLDRGLPAHRLAVVEIDPVFAGRLALRFPGCRVLRLDAARLDLPLFEGGAAAVVSGLPLLSLGLPTVVRILRGAFGRQLRDGGAFHQFTYAPRCPVPPAVLERLGLSARRIGWTAANLPPAFVYRIERSRHGAGRRV</sequence>
<dbReference type="Proteomes" id="UP000076830">
    <property type="component" value="Chromosome"/>
</dbReference>
<evidence type="ECO:0000313" key="3">
    <source>
        <dbReference type="EMBL" id="ANB17521.1"/>
    </source>
</evidence>
<dbReference type="STRING" id="1300342.I596_1495"/>
<dbReference type="KEGG" id="dko:I596_1495"/>
<name>A0A160DU35_9GAMM</name>
<dbReference type="PROSITE" id="PS01131">
    <property type="entry name" value="RRNA_A_DIMETH"/>
    <property type="match status" value="1"/>
</dbReference>
<organism evidence="3 4">
    <name type="scientific">Dokdonella koreensis DS-123</name>
    <dbReference type="NCBI Taxonomy" id="1300342"/>
    <lineage>
        <taxon>Bacteria</taxon>
        <taxon>Pseudomonadati</taxon>
        <taxon>Pseudomonadota</taxon>
        <taxon>Gammaproteobacteria</taxon>
        <taxon>Lysobacterales</taxon>
        <taxon>Rhodanobacteraceae</taxon>
        <taxon>Dokdonella</taxon>
    </lineage>
</organism>
<dbReference type="AlphaFoldDB" id="A0A160DU35"/>
<dbReference type="EMBL" id="CP015249">
    <property type="protein sequence ID" value="ANB17521.1"/>
    <property type="molecule type" value="Genomic_DNA"/>
</dbReference>
<evidence type="ECO:0000256" key="1">
    <source>
        <dbReference type="ARBA" id="ARBA00022691"/>
    </source>
</evidence>
<keyword evidence="4" id="KW-1185">Reference proteome</keyword>
<evidence type="ECO:0000313" key="4">
    <source>
        <dbReference type="Proteomes" id="UP000076830"/>
    </source>
</evidence>
<dbReference type="InterPro" id="IPR020596">
    <property type="entry name" value="rRNA_Ade_Mease_Trfase_CS"/>
</dbReference>
<feature type="region of interest" description="Disordered" evidence="2">
    <location>
        <begin position="18"/>
        <end position="46"/>
    </location>
</feature>
<keyword evidence="1" id="KW-0949">S-adenosyl-L-methionine</keyword>